<dbReference type="STRING" id="717606.PaecuDRAFT_0667"/>
<reference evidence="2 3" key="1">
    <citation type="submission" date="2010-07" db="EMBL/GenBank/DDBJ databases">
        <title>The draft genome of Paenibacillus curdlanolyticus YK9.</title>
        <authorList>
            <consortium name="US DOE Joint Genome Institute (JGI-PGF)"/>
            <person name="Lucas S."/>
            <person name="Copeland A."/>
            <person name="Lapidus A."/>
            <person name="Cheng J.-F."/>
            <person name="Bruce D."/>
            <person name="Goodwin L."/>
            <person name="Pitluck S."/>
            <person name="Land M.L."/>
            <person name="Hauser L."/>
            <person name="Chang Y.-J."/>
            <person name="Jeffries C."/>
            <person name="Anderson I.J."/>
            <person name="Johnson E."/>
            <person name="Loganathan U."/>
            <person name="Mulhopadhyay B."/>
            <person name="Kyrpides N."/>
            <person name="Woyke T.J."/>
        </authorList>
    </citation>
    <scope>NUCLEOTIDE SEQUENCE [LARGE SCALE GENOMIC DNA]</scope>
    <source>
        <strain evidence="2 3">YK9</strain>
    </source>
</reference>
<dbReference type="InterPro" id="IPR001763">
    <property type="entry name" value="Rhodanese-like_dom"/>
</dbReference>
<name>E0I4E2_9BACL</name>
<gene>
    <name evidence="2" type="ORF">PaecuDRAFT_0667</name>
</gene>
<organism evidence="2 3">
    <name type="scientific">Paenibacillus curdlanolyticus YK9</name>
    <dbReference type="NCBI Taxonomy" id="717606"/>
    <lineage>
        <taxon>Bacteria</taxon>
        <taxon>Bacillati</taxon>
        <taxon>Bacillota</taxon>
        <taxon>Bacilli</taxon>
        <taxon>Bacillales</taxon>
        <taxon>Paenibacillaceae</taxon>
        <taxon>Paenibacillus</taxon>
    </lineage>
</organism>
<evidence type="ECO:0000259" key="1">
    <source>
        <dbReference type="PROSITE" id="PS50206"/>
    </source>
</evidence>
<proteinExistence type="predicted"/>
<keyword evidence="3" id="KW-1185">Reference proteome</keyword>
<dbReference type="SUPFAM" id="SSF52821">
    <property type="entry name" value="Rhodanese/Cell cycle control phosphatase"/>
    <property type="match status" value="1"/>
</dbReference>
<sequence>MYAEIGTDELLQKLEAGEKLHLVDVREADEWQDGHIEQAISLPLSTLPARLGELTEGEEPFYLICRSGNRSGRACEYLATQGYQVINVAGGMLNWQGKVAVGE</sequence>
<dbReference type="SMART" id="SM00450">
    <property type="entry name" value="RHOD"/>
    <property type="match status" value="1"/>
</dbReference>
<dbReference type="Proteomes" id="UP000005387">
    <property type="component" value="Unassembled WGS sequence"/>
</dbReference>
<dbReference type="OrthoDB" id="9800872at2"/>
<dbReference type="PANTHER" id="PTHR43031">
    <property type="entry name" value="FAD-DEPENDENT OXIDOREDUCTASE"/>
    <property type="match status" value="1"/>
</dbReference>
<feature type="domain" description="Rhodanese" evidence="1">
    <location>
        <begin position="16"/>
        <end position="100"/>
    </location>
</feature>
<dbReference type="CDD" id="cd00158">
    <property type="entry name" value="RHOD"/>
    <property type="match status" value="1"/>
</dbReference>
<dbReference type="Gene3D" id="3.40.250.10">
    <property type="entry name" value="Rhodanese-like domain"/>
    <property type="match status" value="1"/>
</dbReference>
<dbReference type="Pfam" id="PF00581">
    <property type="entry name" value="Rhodanese"/>
    <property type="match status" value="1"/>
</dbReference>
<accession>E0I4E2</accession>
<dbReference type="PROSITE" id="PS50206">
    <property type="entry name" value="RHODANESE_3"/>
    <property type="match status" value="1"/>
</dbReference>
<dbReference type="RefSeq" id="WP_006036682.1">
    <property type="nucleotide sequence ID" value="NZ_AEDD01000001.1"/>
</dbReference>
<evidence type="ECO:0000313" key="3">
    <source>
        <dbReference type="Proteomes" id="UP000005387"/>
    </source>
</evidence>
<protein>
    <submittedName>
        <fullName evidence="2">Rhodanese domain protein</fullName>
    </submittedName>
</protein>
<dbReference type="EMBL" id="AEDD01000001">
    <property type="protein sequence ID" value="EFM13156.1"/>
    <property type="molecule type" value="Genomic_DNA"/>
</dbReference>
<evidence type="ECO:0000313" key="2">
    <source>
        <dbReference type="EMBL" id="EFM13156.1"/>
    </source>
</evidence>
<dbReference type="AlphaFoldDB" id="E0I4E2"/>
<dbReference type="InterPro" id="IPR050229">
    <property type="entry name" value="GlpE_sulfurtransferase"/>
</dbReference>
<dbReference type="PANTHER" id="PTHR43031:SF17">
    <property type="entry name" value="SULFURTRANSFERASE YTWF-RELATED"/>
    <property type="match status" value="1"/>
</dbReference>
<dbReference type="InterPro" id="IPR036873">
    <property type="entry name" value="Rhodanese-like_dom_sf"/>
</dbReference>
<dbReference type="eggNOG" id="COG0607">
    <property type="taxonomic scope" value="Bacteria"/>
</dbReference>